<feature type="region of interest" description="Disordered" evidence="1">
    <location>
        <begin position="1"/>
        <end position="76"/>
    </location>
</feature>
<name>A0A6A6WRD5_9PLEO</name>
<accession>A0A6A6WRD5</accession>
<sequence length="210" mass="23232">MVHFPTRRATQSINPHNTTASYSKLQQHSQPFPRSYHPTTPKRSTHYIHRAPQAPIPTPHPPTPQHPNKPSSIHPTTRLSVRNTAPIHPSIHPSIHRTFPLHPPTQAQPTRQDPKIRAVHARRSLTRKREEARRRAASAANVLFSTKSDARQHSYMLPAGAPRASERHDAETTVGILRSPAALVQGVLPACACVQERACGMALGTACVRV</sequence>
<evidence type="ECO:0000313" key="3">
    <source>
        <dbReference type="Proteomes" id="UP000799757"/>
    </source>
</evidence>
<gene>
    <name evidence="2" type="ORF">K505DRAFT_343795</name>
</gene>
<reference evidence="2" key="1">
    <citation type="journal article" date="2020" name="Stud. Mycol.">
        <title>101 Dothideomycetes genomes: a test case for predicting lifestyles and emergence of pathogens.</title>
        <authorList>
            <person name="Haridas S."/>
            <person name="Albert R."/>
            <person name="Binder M."/>
            <person name="Bloem J."/>
            <person name="Labutti K."/>
            <person name="Salamov A."/>
            <person name="Andreopoulos B."/>
            <person name="Baker S."/>
            <person name="Barry K."/>
            <person name="Bills G."/>
            <person name="Bluhm B."/>
            <person name="Cannon C."/>
            <person name="Castanera R."/>
            <person name="Culley D."/>
            <person name="Daum C."/>
            <person name="Ezra D."/>
            <person name="Gonzalez J."/>
            <person name="Henrissat B."/>
            <person name="Kuo A."/>
            <person name="Liang C."/>
            <person name="Lipzen A."/>
            <person name="Lutzoni F."/>
            <person name="Magnuson J."/>
            <person name="Mondo S."/>
            <person name="Nolan M."/>
            <person name="Ohm R."/>
            <person name="Pangilinan J."/>
            <person name="Park H.-J."/>
            <person name="Ramirez L."/>
            <person name="Alfaro M."/>
            <person name="Sun H."/>
            <person name="Tritt A."/>
            <person name="Yoshinaga Y."/>
            <person name="Zwiers L.-H."/>
            <person name="Turgeon B."/>
            <person name="Goodwin S."/>
            <person name="Spatafora J."/>
            <person name="Crous P."/>
            <person name="Grigoriev I."/>
        </authorList>
    </citation>
    <scope>NUCLEOTIDE SEQUENCE</scope>
    <source>
        <strain evidence="2">CBS 109.77</strain>
    </source>
</reference>
<dbReference type="AlphaFoldDB" id="A0A6A6WRD5"/>
<feature type="compositionally biased region" description="Polar residues" evidence="1">
    <location>
        <begin position="8"/>
        <end position="42"/>
    </location>
</feature>
<evidence type="ECO:0000256" key="1">
    <source>
        <dbReference type="SAM" id="MobiDB-lite"/>
    </source>
</evidence>
<keyword evidence="3" id="KW-1185">Reference proteome</keyword>
<evidence type="ECO:0000313" key="2">
    <source>
        <dbReference type="EMBL" id="KAF2786455.1"/>
    </source>
</evidence>
<proteinExistence type="predicted"/>
<protein>
    <submittedName>
        <fullName evidence="2">Uncharacterized protein</fullName>
    </submittedName>
</protein>
<feature type="compositionally biased region" description="Pro residues" evidence="1">
    <location>
        <begin position="54"/>
        <end position="67"/>
    </location>
</feature>
<organism evidence="2 3">
    <name type="scientific">Melanomma pulvis-pyrius CBS 109.77</name>
    <dbReference type="NCBI Taxonomy" id="1314802"/>
    <lineage>
        <taxon>Eukaryota</taxon>
        <taxon>Fungi</taxon>
        <taxon>Dikarya</taxon>
        <taxon>Ascomycota</taxon>
        <taxon>Pezizomycotina</taxon>
        <taxon>Dothideomycetes</taxon>
        <taxon>Pleosporomycetidae</taxon>
        <taxon>Pleosporales</taxon>
        <taxon>Melanommataceae</taxon>
        <taxon>Melanomma</taxon>
    </lineage>
</organism>
<dbReference type="Proteomes" id="UP000799757">
    <property type="component" value="Unassembled WGS sequence"/>
</dbReference>
<dbReference type="EMBL" id="MU002463">
    <property type="protein sequence ID" value="KAF2786455.1"/>
    <property type="molecule type" value="Genomic_DNA"/>
</dbReference>